<dbReference type="InterPro" id="IPR008253">
    <property type="entry name" value="Marvel"/>
</dbReference>
<keyword evidence="2 8" id="KW-0812">Transmembrane</keyword>
<feature type="transmembrane region" description="Helical" evidence="9">
    <location>
        <begin position="148"/>
        <end position="171"/>
    </location>
</feature>
<dbReference type="Pfam" id="PF01284">
    <property type="entry name" value="MARVEL"/>
    <property type="match status" value="1"/>
</dbReference>
<keyword evidence="5" id="KW-0449">Lipoprotein</keyword>
<dbReference type="GO" id="GO:0042552">
    <property type="term" value="P:myelination"/>
    <property type="evidence" value="ECO:0007669"/>
    <property type="project" value="TreeGrafter"/>
</dbReference>
<proteinExistence type="inferred from homology"/>
<dbReference type="AlphaFoldDB" id="A0AAJ7U797"/>
<sequence>MAAGAGQGAGSGQMCTLSAELPLGADTIRSPSGIIIIPELVSGALVWILVASTQLRGTEMHQGWVMLVSVMFCVFSIIQLVLYLTGTAKQSSTWIHLDLALNMLAFTLYLSASVLQVNATIAMLNVYIEECGRGNTDVQGAILHLYRVNVAATVFAFLTTGLYAVSAFISIQRWKLN</sequence>
<evidence type="ECO:0000256" key="8">
    <source>
        <dbReference type="PROSITE-ProRule" id="PRU00581"/>
    </source>
</evidence>
<evidence type="ECO:0000256" key="4">
    <source>
        <dbReference type="ARBA" id="ARBA00023136"/>
    </source>
</evidence>
<protein>
    <recommendedName>
        <fullName evidence="7">Myelin and lymphocyte protein</fullName>
    </recommendedName>
</protein>
<comment type="similarity">
    <text evidence="6">Belongs to the MAL family.</text>
</comment>
<evidence type="ECO:0000313" key="12">
    <source>
        <dbReference type="RefSeq" id="XP_032829966.1"/>
    </source>
</evidence>
<keyword evidence="11" id="KW-1185">Reference proteome</keyword>
<dbReference type="Proteomes" id="UP001318040">
    <property type="component" value="Chromosome 3"/>
</dbReference>
<evidence type="ECO:0000256" key="9">
    <source>
        <dbReference type="SAM" id="Phobius"/>
    </source>
</evidence>
<keyword evidence="3 9" id="KW-1133">Transmembrane helix</keyword>
<evidence type="ECO:0000256" key="7">
    <source>
        <dbReference type="ARBA" id="ARBA00039981"/>
    </source>
</evidence>
<dbReference type="GO" id="GO:0019911">
    <property type="term" value="F:structural constituent of myelin sheath"/>
    <property type="evidence" value="ECO:0007669"/>
    <property type="project" value="TreeGrafter"/>
</dbReference>
<gene>
    <name evidence="12" type="primary">LOC116953797</name>
</gene>
<dbReference type="PANTHER" id="PTHR22776">
    <property type="entry name" value="MARVEL-CONTAINING POTENTIAL LIPID RAFT-ASSOCIATED PROTEIN"/>
    <property type="match status" value="1"/>
</dbReference>
<evidence type="ECO:0000256" key="1">
    <source>
        <dbReference type="ARBA" id="ARBA00004141"/>
    </source>
</evidence>
<evidence type="ECO:0000259" key="10">
    <source>
        <dbReference type="PROSITE" id="PS51225"/>
    </source>
</evidence>
<keyword evidence="4 8" id="KW-0472">Membrane</keyword>
<dbReference type="GO" id="GO:0016020">
    <property type="term" value="C:membrane"/>
    <property type="evidence" value="ECO:0007669"/>
    <property type="project" value="UniProtKB-SubCell"/>
</dbReference>
<feature type="transmembrane region" description="Helical" evidence="9">
    <location>
        <begin position="63"/>
        <end position="84"/>
    </location>
</feature>
<dbReference type="RefSeq" id="XP_032829966.1">
    <property type="nucleotide sequence ID" value="XM_032974075.1"/>
</dbReference>
<dbReference type="InterPro" id="IPR050578">
    <property type="entry name" value="MARVEL-CKLF_proteins"/>
</dbReference>
<feature type="domain" description="MARVEL" evidence="10">
    <location>
        <begin position="27"/>
        <end position="175"/>
    </location>
</feature>
<accession>A0AAJ7U797</accession>
<feature type="transmembrane region" description="Helical" evidence="9">
    <location>
        <begin position="32"/>
        <end position="51"/>
    </location>
</feature>
<feature type="transmembrane region" description="Helical" evidence="9">
    <location>
        <begin position="104"/>
        <end position="128"/>
    </location>
</feature>
<organism evidence="11 12">
    <name type="scientific">Petromyzon marinus</name>
    <name type="common">Sea lamprey</name>
    <dbReference type="NCBI Taxonomy" id="7757"/>
    <lineage>
        <taxon>Eukaryota</taxon>
        <taxon>Metazoa</taxon>
        <taxon>Chordata</taxon>
        <taxon>Craniata</taxon>
        <taxon>Vertebrata</taxon>
        <taxon>Cyclostomata</taxon>
        <taxon>Hyperoartia</taxon>
        <taxon>Petromyzontiformes</taxon>
        <taxon>Petromyzontidae</taxon>
        <taxon>Petromyzon</taxon>
    </lineage>
</organism>
<evidence type="ECO:0000256" key="6">
    <source>
        <dbReference type="ARBA" id="ARBA00034721"/>
    </source>
</evidence>
<dbReference type="PROSITE" id="PS51225">
    <property type="entry name" value="MARVEL"/>
    <property type="match status" value="1"/>
</dbReference>
<dbReference type="InterPro" id="IPR013295">
    <property type="entry name" value="MAL"/>
</dbReference>
<evidence type="ECO:0000256" key="5">
    <source>
        <dbReference type="ARBA" id="ARBA00023288"/>
    </source>
</evidence>
<name>A0AAJ7U797_PETMA</name>
<dbReference type="PRINTS" id="PR01884">
    <property type="entry name" value="MALPROTEIN"/>
</dbReference>
<comment type="subcellular location">
    <subcellularLocation>
        <location evidence="1">Membrane</location>
        <topology evidence="1">Multi-pass membrane protein</topology>
    </subcellularLocation>
</comment>
<evidence type="ECO:0000256" key="3">
    <source>
        <dbReference type="ARBA" id="ARBA00022989"/>
    </source>
</evidence>
<dbReference type="KEGG" id="pmrn:116953797"/>
<reference evidence="12" key="1">
    <citation type="submission" date="2025-08" db="UniProtKB">
        <authorList>
            <consortium name="RefSeq"/>
        </authorList>
    </citation>
    <scope>IDENTIFICATION</scope>
    <source>
        <tissue evidence="12">Sperm</tissue>
    </source>
</reference>
<evidence type="ECO:0000256" key="2">
    <source>
        <dbReference type="ARBA" id="ARBA00022692"/>
    </source>
</evidence>
<evidence type="ECO:0000313" key="11">
    <source>
        <dbReference type="Proteomes" id="UP001318040"/>
    </source>
</evidence>
<dbReference type="PANTHER" id="PTHR22776:SF12">
    <property type="entry name" value="MYELIN AND LYMPHOCYTE PROTEIN"/>
    <property type="match status" value="1"/>
</dbReference>